<organism evidence="3 4">
    <name type="scientific">Russula ochroleuca</name>
    <dbReference type="NCBI Taxonomy" id="152965"/>
    <lineage>
        <taxon>Eukaryota</taxon>
        <taxon>Fungi</taxon>
        <taxon>Dikarya</taxon>
        <taxon>Basidiomycota</taxon>
        <taxon>Agaricomycotina</taxon>
        <taxon>Agaricomycetes</taxon>
        <taxon>Russulales</taxon>
        <taxon>Russulaceae</taxon>
        <taxon>Russula</taxon>
    </lineage>
</organism>
<gene>
    <name evidence="3" type="ORF">DFH94DRAFT_163049</name>
</gene>
<comment type="caution">
    <text evidence="3">The sequence shown here is derived from an EMBL/GenBank/DDBJ whole genome shotgun (WGS) entry which is preliminary data.</text>
</comment>
<keyword evidence="4" id="KW-1185">Reference proteome</keyword>
<evidence type="ECO:0000313" key="4">
    <source>
        <dbReference type="Proteomes" id="UP000759537"/>
    </source>
</evidence>
<protein>
    <submittedName>
        <fullName evidence="3">Uncharacterized protein</fullName>
    </submittedName>
</protein>
<evidence type="ECO:0000313" key="3">
    <source>
        <dbReference type="EMBL" id="KAF8485986.1"/>
    </source>
</evidence>
<dbReference type="Proteomes" id="UP000759537">
    <property type="component" value="Unassembled WGS sequence"/>
</dbReference>
<feature type="compositionally biased region" description="Low complexity" evidence="2">
    <location>
        <begin position="1"/>
        <end position="20"/>
    </location>
</feature>
<dbReference type="OrthoDB" id="2538017at2759"/>
<keyword evidence="1" id="KW-0175">Coiled coil</keyword>
<dbReference type="AlphaFoldDB" id="A0A9P5TD46"/>
<reference evidence="3" key="1">
    <citation type="submission" date="2019-10" db="EMBL/GenBank/DDBJ databases">
        <authorList>
            <consortium name="DOE Joint Genome Institute"/>
            <person name="Kuo A."/>
            <person name="Miyauchi S."/>
            <person name="Kiss E."/>
            <person name="Drula E."/>
            <person name="Kohler A."/>
            <person name="Sanchez-Garcia M."/>
            <person name="Andreopoulos B."/>
            <person name="Barry K.W."/>
            <person name="Bonito G."/>
            <person name="Buee M."/>
            <person name="Carver A."/>
            <person name="Chen C."/>
            <person name="Cichocki N."/>
            <person name="Clum A."/>
            <person name="Culley D."/>
            <person name="Crous P.W."/>
            <person name="Fauchery L."/>
            <person name="Girlanda M."/>
            <person name="Hayes R."/>
            <person name="Keri Z."/>
            <person name="LaButti K."/>
            <person name="Lipzen A."/>
            <person name="Lombard V."/>
            <person name="Magnuson J."/>
            <person name="Maillard F."/>
            <person name="Morin E."/>
            <person name="Murat C."/>
            <person name="Nolan M."/>
            <person name="Ohm R."/>
            <person name="Pangilinan J."/>
            <person name="Pereira M."/>
            <person name="Perotto S."/>
            <person name="Peter M."/>
            <person name="Riley R."/>
            <person name="Sitrit Y."/>
            <person name="Stielow B."/>
            <person name="Szollosi G."/>
            <person name="Zifcakova L."/>
            <person name="Stursova M."/>
            <person name="Spatafora J.W."/>
            <person name="Tedersoo L."/>
            <person name="Vaario L.-M."/>
            <person name="Yamada A."/>
            <person name="Yan M."/>
            <person name="Wang P."/>
            <person name="Xu J."/>
            <person name="Bruns T."/>
            <person name="Baldrian P."/>
            <person name="Vilgalys R."/>
            <person name="Henrissat B."/>
            <person name="Grigoriev I.V."/>
            <person name="Hibbett D."/>
            <person name="Nagy L.G."/>
            <person name="Martin F.M."/>
        </authorList>
    </citation>
    <scope>NUCLEOTIDE SEQUENCE</scope>
    <source>
        <strain evidence="3">Prilba</strain>
    </source>
</reference>
<accession>A0A9P5TD46</accession>
<feature type="coiled-coil region" evidence="1">
    <location>
        <begin position="32"/>
        <end position="69"/>
    </location>
</feature>
<sequence>MAAPSTFSTSTSTPTSAPATEQVSAEQYRYALTNFAIAHQKVEEQRAQLEEQERQIARLQARIAALEGTSSPGASLTGMRAAGGSSVDDFSIKNAASQLERTINRWAGEVLRLAPAPPATLQDAALADVAGAGDNALFTEARPMMVQSLLRHAMSEAISEGIINCLIVTSSAEANIQITRIHEHLFARDPTVAAVWRRQTFTAAVENVAPDTTRLIFEEHVPTLSELLRDNPEDPLGTRAVLEDAYKFSRMLHGAPSSSGPAADAFYRSFVPELGSTLYPRQVELAKRCRRSERGELDRVGATIFPGLVKMSRTLPGPGIALGDTMQTVVRRAQVICECALHATSFPGSAPPATPITM</sequence>
<proteinExistence type="predicted"/>
<evidence type="ECO:0000256" key="1">
    <source>
        <dbReference type="SAM" id="Coils"/>
    </source>
</evidence>
<evidence type="ECO:0000256" key="2">
    <source>
        <dbReference type="SAM" id="MobiDB-lite"/>
    </source>
</evidence>
<name>A0A9P5TD46_9AGAM</name>
<reference evidence="3" key="2">
    <citation type="journal article" date="2020" name="Nat. Commun.">
        <title>Large-scale genome sequencing of mycorrhizal fungi provides insights into the early evolution of symbiotic traits.</title>
        <authorList>
            <person name="Miyauchi S."/>
            <person name="Kiss E."/>
            <person name="Kuo A."/>
            <person name="Drula E."/>
            <person name="Kohler A."/>
            <person name="Sanchez-Garcia M."/>
            <person name="Morin E."/>
            <person name="Andreopoulos B."/>
            <person name="Barry K.W."/>
            <person name="Bonito G."/>
            <person name="Buee M."/>
            <person name="Carver A."/>
            <person name="Chen C."/>
            <person name="Cichocki N."/>
            <person name="Clum A."/>
            <person name="Culley D."/>
            <person name="Crous P.W."/>
            <person name="Fauchery L."/>
            <person name="Girlanda M."/>
            <person name="Hayes R.D."/>
            <person name="Keri Z."/>
            <person name="LaButti K."/>
            <person name="Lipzen A."/>
            <person name="Lombard V."/>
            <person name="Magnuson J."/>
            <person name="Maillard F."/>
            <person name="Murat C."/>
            <person name="Nolan M."/>
            <person name="Ohm R.A."/>
            <person name="Pangilinan J."/>
            <person name="Pereira M.F."/>
            <person name="Perotto S."/>
            <person name="Peter M."/>
            <person name="Pfister S."/>
            <person name="Riley R."/>
            <person name="Sitrit Y."/>
            <person name="Stielow J.B."/>
            <person name="Szollosi G."/>
            <person name="Zifcakova L."/>
            <person name="Stursova M."/>
            <person name="Spatafora J.W."/>
            <person name="Tedersoo L."/>
            <person name="Vaario L.M."/>
            <person name="Yamada A."/>
            <person name="Yan M."/>
            <person name="Wang P."/>
            <person name="Xu J."/>
            <person name="Bruns T."/>
            <person name="Baldrian P."/>
            <person name="Vilgalys R."/>
            <person name="Dunand C."/>
            <person name="Henrissat B."/>
            <person name="Grigoriev I.V."/>
            <person name="Hibbett D."/>
            <person name="Nagy L.G."/>
            <person name="Martin F.M."/>
        </authorList>
    </citation>
    <scope>NUCLEOTIDE SEQUENCE</scope>
    <source>
        <strain evidence="3">Prilba</strain>
    </source>
</reference>
<dbReference type="EMBL" id="WHVB01000002">
    <property type="protein sequence ID" value="KAF8485986.1"/>
    <property type="molecule type" value="Genomic_DNA"/>
</dbReference>
<feature type="region of interest" description="Disordered" evidence="2">
    <location>
        <begin position="1"/>
        <end position="22"/>
    </location>
</feature>